<feature type="region of interest" description="Disordered" evidence="13">
    <location>
        <begin position="342"/>
        <end position="420"/>
    </location>
</feature>
<evidence type="ECO:0000256" key="2">
    <source>
        <dbReference type="ARBA" id="ARBA00004496"/>
    </source>
</evidence>
<dbReference type="Pfam" id="PF13639">
    <property type="entry name" value="zf-RING_2"/>
    <property type="match status" value="1"/>
</dbReference>
<evidence type="ECO:0000256" key="10">
    <source>
        <dbReference type="PROSITE-ProRule" id="PRU00175"/>
    </source>
</evidence>
<dbReference type="PANTHER" id="PTHR17550:SF8">
    <property type="entry name" value="RING-TYPE E3 UBIQUITIN TRANSFERASE"/>
    <property type="match status" value="1"/>
</dbReference>
<feature type="region of interest" description="Disordered" evidence="13">
    <location>
        <begin position="1485"/>
        <end position="1508"/>
    </location>
</feature>
<dbReference type="InterPro" id="IPR019734">
    <property type="entry name" value="TPR_rpt"/>
</dbReference>
<name>A0A1A7Z5N6_9TELE</name>
<dbReference type="Pfam" id="PF24905">
    <property type="entry name" value="TTC3_9th"/>
    <property type="match status" value="1"/>
</dbReference>
<evidence type="ECO:0000259" key="14">
    <source>
        <dbReference type="PROSITE" id="PS50089"/>
    </source>
</evidence>
<keyword evidence="6" id="KW-0808">Transferase</keyword>
<keyword evidence="5" id="KW-0963">Cytoplasm</keyword>
<feature type="coiled-coil region" evidence="12">
    <location>
        <begin position="1320"/>
        <end position="1368"/>
    </location>
</feature>
<feature type="compositionally biased region" description="Polar residues" evidence="13">
    <location>
        <begin position="372"/>
        <end position="383"/>
    </location>
</feature>
<dbReference type="SUPFAM" id="SSF57850">
    <property type="entry name" value="RING/U-box"/>
    <property type="match status" value="1"/>
</dbReference>
<dbReference type="GO" id="GO:0005737">
    <property type="term" value="C:cytoplasm"/>
    <property type="evidence" value="ECO:0007669"/>
    <property type="project" value="UniProtKB-SubCell"/>
</dbReference>
<dbReference type="EMBL" id="HADW01003463">
    <property type="protein sequence ID" value="SBP04863.1"/>
    <property type="molecule type" value="Transcribed_RNA"/>
</dbReference>
<evidence type="ECO:0000256" key="11">
    <source>
        <dbReference type="PROSITE-ProRule" id="PRU00339"/>
    </source>
</evidence>
<dbReference type="InterPro" id="IPR056871">
    <property type="entry name" value="WH_TTC3"/>
</dbReference>
<protein>
    <recommendedName>
        <fullName evidence="4">RING-type E3 ubiquitin transferase</fullName>
        <ecNumber evidence="4">2.3.2.27</ecNumber>
    </recommendedName>
</protein>
<evidence type="ECO:0000256" key="12">
    <source>
        <dbReference type="SAM" id="Coils"/>
    </source>
</evidence>
<dbReference type="CDD" id="cd16481">
    <property type="entry name" value="RING-H2_TTC3"/>
    <property type="match status" value="1"/>
</dbReference>
<dbReference type="InterPro" id="IPR001841">
    <property type="entry name" value="Znf_RING"/>
</dbReference>
<dbReference type="Gene3D" id="1.25.40.10">
    <property type="entry name" value="Tetratricopeptide repeat domain"/>
    <property type="match status" value="1"/>
</dbReference>
<evidence type="ECO:0000256" key="9">
    <source>
        <dbReference type="ARBA" id="ARBA00022833"/>
    </source>
</evidence>
<gene>
    <name evidence="15" type="primary">DZIP3</name>
</gene>
<dbReference type="SMART" id="SM00028">
    <property type="entry name" value="TPR"/>
    <property type="match status" value="3"/>
</dbReference>
<comment type="subcellular location">
    <subcellularLocation>
        <location evidence="2">Cytoplasm</location>
    </subcellularLocation>
</comment>
<keyword evidence="7" id="KW-0479">Metal-binding</keyword>
<keyword evidence="8 10" id="KW-0863">Zinc-finger</keyword>
<evidence type="ECO:0000256" key="13">
    <source>
        <dbReference type="SAM" id="MobiDB-lite"/>
    </source>
</evidence>
<feature type="domain" description="RING-type" evidence="14">
    <location>
        <begin position="1656"/>
        <end position="1696"/>
    </location>
</feature>
<feature type="compositionally biased region" description="Low complexity" evidence="13">
    <location>
        <begin position="1531"/>
        <end position="1541"/>
    </location>
</feature>
<dbReference type="Pfam" id="PF19179">
    <property type="entry name" value="TTC3_DZIP3_dom"/>
    <property type="match status" value="1"/>
</dbReference>
<dbReference type="PROSITE" id="PS50005">
    <property type="entry name" value="TPR"/>
    <property type="match status" value="1"/>
</dbReference>
<dbReference type="Pfam" id="PF24812">
    <property type="entry name" value="WHD_TTC3"/>
    <property type="match status" value="1"/>
</dbReference>
<evidence type="ECO:0000256" key="8">
    <source>
        <dbReference type="ARBA" id="ARBA00022771"/>
    </source>
</evidence>
<dbReference type="PROSITE" id="PS50089">
    <property type="entry name" value="ZF_RING_2"/>
    <property type="match status" value="1"/>
</dbReference>
<evidence type="ECO:0000256" key="7">
    <source>
        <dbReference type="ARBA" id="ARBA00022723"/>
    </source>
</evidence>
<evidence type="ECO:0000313" key="15">
    <source>
        <dbReference type="EMBL" id="SBP37849.1"/>
    </source>
</evidence>
<dbReference type="GO" id="GO:0061630">
    <property type="term" value="F:ubiquitin protein ligase activity"/>
    <property type="evidence" value="ECO:0007669"/>
    <property type="project" value="UniProtKB-EC"/>
</dbReference>
<dbReference type="SMART" id="SM00184">
    <property type="entry name" value="RING"/>
    <property type="match status" value="1"/>
</dbReference>
<feature type="compositionally biased region" description="Basic and acidic residues" evidence="13">
    <location>
        <begin position="723"/>
        <end position="740"/>
    </location>
</feature>
<proteinExistence type="predicted"/>
<feature type="compositionally biased region" description="Basic residues" evidence="13">
    <location>
        <begin position="966"/>
        <end position="976"/>
    </location>
</feature>
<dbReference type="Pfam" id="PF24525">
    <property type="entry name" value="TTC3"/>
    <property type="match status" value="1"/>
</dbReference>
<dbReference type="UniPathway" id="UPA00143"/>
<dbReference type="InterPro" id="IPR043866">
    <property type="entry name" value="TTC3/DZIP3_dom"/>
</dbReference>
<dbReference type="EC" id="2.3.2.27" evidence="4"/>
<dbReference type="EMBL" id="HADX01015617">
    <property type="protein sequence ID" value="SBP37849.1"/>
    <property type="molecule type" value="Transcribed_RNA"/>
</dbReference>
<comment type="pathway">
    <text evidence="3">Protein modification; protein ubiquitination.</text>
</comment>
<feature type="region of interest" description="Disordered" evidence="13">
    <location>
        <begin position="955"/>
        <end position="977"/>
    </location>
</feature>
<dbReference type="InterPro" id="IPR011990">
    <property type="entry name" value="TPR-like_helical_dom_sf"/>
</dbReference>
<dbReference type="InterPro" id="IPR056870">
    <property type="entry name" value="TTC3/DZIP3/RBM44-like_helical"/>
</dbReference>
<keyword evidence="9" id="KW-0862">Zinc</keyword>
<sequence length="1714" mass="196091">MSDSDSDYDWERFAYQKYKREEAIYTYCISEDILDKWSSIPIHIKREAAQQMKVCVFWLPTLLQPDDSETYDWALEVGLMSSRDNETLTLDNLAKIQVVERILFYLEIGTLEREYARHVFSLSNMLNLQFSTETLETTVRFLEKAGDGRIRSNIQTLGDFLLCFTTLGLIFSEYAKFIREISKNMEKTMRILVAKPADHLIEKSEAMKKKGNEKFQKQLFEEAVKYYSKAIKYYPDNHILYGNRALCYIRCKQYLKAAGDGKRAILIKPLWAKGHYRFCEALFCLDQTQLAFEANKTAKSLCRDNPEGLRDLDQQYQKFMSELTFTEVPKSTQSFKVGLVTRTQMSKPGGKSHPGKSSPTKVTKMDRKNRLNETTSRLGNASAASKPPKSEKVQFSTSEEGKKKKQKNEDHPRENQNHVVKSKVCVSDMRKELRSLMQDAHLALYDLRSRNAEQAFSQALNLVESATPKELGLSTLDVLLLLFGRTSALTEIGQPEELTEAQKLLKKMKSYEERTFQCLCFYALGKVFLRENRFAVALQQFSDSLQMVKNQITPGKLTWPLTKEVVKETQPDYFRDLLECCIELCRFPPAPDAVCRLDSCLCPLKPEIYLTDPDFKGYVQMCCCQSCRVEFHINCWKSLKTTKFSEKNEKDILHEKCLTPDCVGQISSIKIYCPTGLVKCKFESTISKPQMLKRPKENQKCTNLKKLKSKEEHKLKRKQYKQSSEEKTSPSEILQQKEDSGAQSQQKTWLLYRDRVLLQISQNMDLLREERGLQISVLTCSLKPWLELDLLRGNQIAARLLNHNRQESMKDLGQVMELLLERKNRVWARVFVQELSSCVDIDPKLSSWACQLNAAGLNAAQSFIERHSEHLEQLDLKLLLEFGPLKEMILDKLSIRPEFFSSNGLTVTEYLKQAPPHDMRLFIWTLEEHKDNYVSCHTILDEYFYTMDGHCSVLKKSDENNSPTRAKSRGRKKKQKEKGVFVLTGISALTPREELDQDLFEDDSLSFLHPAEPFSVPSHLREEVADFEDQYNTRTGTSYKSILDNNPDPTRESLYDYFDQILEEHGPLNMEDRLLVGELENFPTVAKQKIEEAGGFEAFLLESLRFIKMGRRVGLAKHAVSLQQTERAARLDDLDDIDDVCISSPPDFYTEFDFTSYLGSYSPAHADSPPFLPNPYSFYSQLPESSPPRPWSEGDLEQPYEFLPVVDPYLDALDTDFSVLGTNSAPEKAVFIPADKHLFRQHAAVQTHQEPKRSVAVNTELYSRFENCQGDINKMEKSIRILERPIKKMKNKIKVNPSKDDAAVLEEEIKMVASNIQVTHKELAMFQEKLEEEVKKYQKEKKANQEELKALKMEIEHLCEEQKSLSQTIRENNSIYEEKLNDFLELSNRSAAEKMSLEDEIKRCRSSLASASRRAQTAQLSVVDSSRDQVLSGLCRELADSKALLTKLDEVCHRAPNEHLEMTQKSCKAKVEEVEKNISVAERRFQEQREQVESSSGDCESSDPEPAAAPLSAAAKDLVPQASAQASNSMPQPAAEAPAVKAVKKKPGPLFDRVMESLTAMFPDYSRPDLMNYVTEFRLARSGSLQAVTLQNCVSGVTQLILDHQEKLNCARANVAGRSSPAQRATPPLVTHSTVWQSFGPQRVRNPDALNMEDPCIICHEDMSPENICVLECRHSFHNECIRSWLKEQSTCPTCRNHALLPEDFPALSGRKRP</sequence>
<dbReference type="Gene3D" id="3.30.40.10">
    <property type="entry name" value="Zinc/RING finger domain, C3HC4 (zinc finger)"/>
    <property type="match status" value="1"/>
</dbReference>
<evidence type="ECO:0000256" key="4">
    <source>
        <dbReference type="ARBA" id="ARBA00012483"/>
    </source>
</evidence>
<dbReference type="InterPro" id="IPR013083">
    <property type="entry name" value="Znf_RING/FYVE/PHD"/>
</dbReference>
<dbReference type="GO" id="GO:0016567">
    <property type="term" value="P:protein ubiquitination"/>
    <property type="evidence" value="ECO:0007669"/>
    <property type="project" value="UniProtKB-UniPathway"/>
</dbReference>
<evidence type="ECO:0000256" key="6">
    <source>
        <dbReference type="ARBA" id="ARBA00022679"/>
    </source>
</evidence>
<feature type="repeat" description="TPR" evidence="11">
    <location>
        <begin position="204"/>
        <end position="237"/>
    </location>
</feature>
<dbReference type="PANTHER" id="PTHR17550">
    <property type="entry name" value="E3 UBIQUITIN-PROTEIN LIGASE TTC3"/>
    <property type="match status" value="1"/>
</dbReference>
<dbReference type="SUPFAM" id="SSF48452">
    <property type="entry name" value="TPR-like"/>
    <property type="match status" value="1"/>
</dbReference>
<comment type="catalytic activity">
    <reaction evidence="1">
        <text>S-ubiquitinyl-[E2 ubiquitin-conjugating enzyme]-L-cysteine + [acceptor protein]-L-lysine = [E2 ubiquitin-conjugating enzyme]-L-cysteine + N(6)-ubiquitinyl-[acceptor protein]-L-lysine.</text>
        <dbReference type="EC" id="2.3.2.27"/>
    </reaction>
</comment>
<reference evidence="15" key="2">
    <citation type="submission" date="2016-06" db="EMBL/GenBank/DDBJ databases">
        <title>The genome of a short-lived fish provides insights into sex chromosome evolution and the genetic control of aging.</title>
        <authorList>
            <person name="Reichwald K."/>
            <person name="Felder M."/>
            <person name="Petzold A."/>
            <person name="Koch P."/>
            <person name="Groth M."/>
            <person name="Platzer M."/>
        </authorList>
    </citation>
    <scope>NUCLEOTIDE SEQUENCE</scope>
    <source>
        <tissue evidence="15">Brain</tissue>
    </source>
</reference>
<evidence type="ECO:0000256" key="3">
    <source>
        <dbReference type="ARBA" id="ARBA00004906"/>
    </source>
</evidence>
<keyword evidence="11" id="KW-0802">TPR repeat</keyword>
<keyword evidence="12" id="KW-0175">Coiled coil</keyword>
<accession>A0A1A7Z5N6</accession>
<dbReference type="InterPro" id="IPR056872">
    <property type="entry name" value="TTC3/DZIP3-like_helical"/>
</dbReference>
<organism evidence="15">
    <name type="scientific">Iconisemion striatum</name>
    <dbReference type="NCBI Taxonomy" id="60296"/>
    <lineage>
        <taxon>Eukaryota</taxon>
        <taxon>Metazoa</taxon>
        <taxon>Chordata</taxon>
        <taxon>Craniata</taxon>
        <taxon>Vertebrata</taxon>
        <taxon>Euteleostomi</taxon>
        <taxon>Actinopterygii</taxon>
        <taxon>Neopterygii</taxon>
        <taxon>Teleostei</taxon>
        <taxon>Neoteleostei</taxon>
        <taxon>Acanthomorphata</taxon>
        <taxon>Ovalentaria</taxon>
        <taxon>Atherinomorphae</taxon>
        <taxon>Cyprinodontiformes</taxon>
        <taxon>Nothobranchiidae</taxon>
        <taxon>Iconisemion</taxon>
    </lineage>
</organism>
<evidence type="ECO:0000256" key="5">
    <source>
        <dbReference type="ARBA" id="ARBA00022490"/>
    </source>
</evidence>
<feature type="compositionally biased region" description="Basic and acidic residues" evidence="13">
    <location>
        <begin position="399"/>
        <end position="416"/>
    </location>
</feature>
<dbReference type="GO" id="GO:0008270">
    <property type="term" value="F:zinc ion binding"/>
    <property type="evidence" value="ECO:0007669"/>
    <property type="project" value="UniProtKB-KW"/>
</dbReference>
<reference evidence="15" key="1">
    <citation type="submission" date="2016-05" db="EMBL/GenBank/DDBJ databases">
        <authorList>
            <person name="Lavstsen T."/>
            <person name="Jespersen J.S."/>
        </authorList>
    </citation>
    <scope>NUCLEOTIDE SEQUENCE</scope>
    <source>
        <tissue evidence="15">Brain</tissue>
    </source>
</reference>
<feature type="region of interest" description="Disordered" evidence="13">
    <location>
        <begin position="711"/>
        <end position="740"/>
    </location>
</feature>
<evidence type="ECO:0000256" key="1">
    <source>
        <dbReference type="ARBA" id="ARBA00000900"/>
    </source>
</evidence>
<feature type="region of interest" description="Disordered" evidence="13">
    <location>
        <begin position="1520"/>
        <end position="1541"/>
    </location>
</feature>